<sequence>MIKDESFMKAAAAAAAKNWLNSRLLHGKSRHVQFRIAPSLLQCRPARRSQLGHAFVSTVNLSSTSQARHPHDLSVDLDRTKQAHALLTKTHFTRTHVGHQPHLGSAARVDFLVTSYIKNGSPEAAIGVYVCAREAGYVLDCFTIPSVLKACGQVSCWRVGKEIHGFSTKSGFDGDVFVLNSMVFMYGECGHVALARSLFDEMPKRDAVSWSSMIRCYRHVGLVEKALELVKEMHIVNVKPNEAALVNMANLFADLGNFGMAKAMHAYAIRTATGGYSDENMGVMLSTALMDMHAKCSNLAFAHTLFDGLTQKNIVAWTVMISGYIRCCKLKEGADLFKKMLEEGLRPNEVTLLSLIIECGSVKALQLGKQIHAYISRHCLDISIAASAGLIDMYGKCSNTKYARALFDHIENRDFFTWSAMVSAYARAALIDQTFYCFVLMRAEGLSPDRETIVNILLACAGTGAFALGRRIHVYLNKCGMNDVILKTALVDMYAKCGDIVGARVLFAEAIYHDMCMWNAMIGGYGKHGCGKEALELFREMEESGIKPNDMTYIVVLQACSHAGLVAEGKRVFHELVNSRVLVPKIEHYGCMVDLLGRAGMLEEAYEVIKSMPIKPNCIIWGALYAASKLFKNSKMEMLASKQITEIGPRSSGYNVNVYNAADRWSDVEEVRRRVTNSRTKKEAGVSVIEVAIRG</sequence>
<feature type="repeat" description="PPR" evidence="2">
    <location>
        <begin position="414"/>
        <end position="448"/>
    </location>
</feature>
<dbReference type="Proteomes" id="UP001634007">
    <property type="component" value="Unassembled WGS sequence"/>
</dbReference>
<dbReference type="Gene3D" id="1.25.40.10">
    <property type="entry name" value="Tetratricopeptide repeat domain"/>
    <property type="match status" value="4"/>
</dbReference>
<gene>
    <name evidence="3" type="ORF">ACJRO7_032719</name>
</gene>
<dbReference type="AlphaFoldDB" id="A0ABD3JKB7"/>
<dbReference type="SUPFAM" id="SSF48452">
    <property type="entry name" value="TPR-like"/>
    <property type="match status" value="1"/>
</dbReference>
<dbReference type="EMBL" id="JBJKBG010000008">
    <property type="protein sequence ID" value="KAL3728015.1"/>
    <property type="molecule type" value="Genomic_DNA"/>
</dbReference>
<feature type="repeat" description="PPR" evidence="2">
    <location>
        <begin position="175"/>
        <end position="205"/>
    </location>
</feature>
<feature type="repeat" description="PPR" evidence="2">
    <location>
        <begin position="206"/>
        <end position="240"/>
    </location>
</feature>
<dbReference type="FunFam" id="1.25.40.10:FF:000427">
    <property type="entry name" value="Pentatricopeptide repeat-containing protein chloroplastic"/>
    <property type="match status" value="1"/>
</dbReference>
<evidence type="ECO:0008006" key="5">
    <source>
        <dbReference type="Google" id="ProtNLM"/>
    </source>
</evidence>
<dbReference type="NCBIfam" id="TIGR00756">
    <property type="entry name" value="PPR"/>
    <property type="match status" value="5"/>
</dbReference>
<dbReference type="Pfam" id="PF13041">
    <property type="entry name" value="PPR_2"/>
    <property type="match status" value="2"/>
</dbReference>
<accession>A0ABD3JKB7</accession>
<proteinExistence type="predicted"/>
<protein>
    <recommendedName>
        <fullName evidence="5">Pentatricopeptide repeat-containing protein</fullName>
    </recommendedName>
</protein>
<dbReference type="PANTHER" id="PTHR47926">
    <property type="entry name" value="PENTATRICOPEPTIDE REPEAT-CONTAINING PROTEIN"/>
    <property type="match status" value="1"/>
</dbReference>
<evidence type="ECO:0000313" key="4">
    <source>
        <dbReference type="Proteomes" id="UP001634007"/>
    </source>
</evidence>
<keyword evidence="1" id="KW-0677">Repeat</keyword>
<evidence type="ECO:0000256" key="1">
    <source>
        <dbReference type="ARBA" id="ARBA00022737"/>
    </source>
</evidence>
<dbReference type="InterPro" id="IPR011990">
    <property type="entry name" value="TPR-like_helical_dom_sf"/>
</dbReference>
<dbReference type="PROSITE" id="PS51375">
    <property type="entry name" value="PPR"/>
    <property type="match status" value="5"/>
</dbReference>
<name>A0ABD3JKB7_EUCGL</name>
<evidence type="ECO:0000313" key="3">
    <source>
        <dbReference type="EMBL" id="KAL3728015.1"/>
    </source>
</evidence>
<dbReference type="FunFam" id="1.25.40.10:FF:000184">
    <property type="entry name" value="Pentatricopeptide repeat-containing protein, chloroplastic"/>
    <property type="match status" value="1"/>
</dbReference>
<feature type="repeat" description="PPR" evidence="2">
    <location>
        <begin position="313"/>
        <end position="347"/>
    </location>
</feature>
<dbReference type="Pfam" id="PF01535">
    <property type="entry name" value="PPR"/>
    <property type="match status" value="4"/>
</dbReference>
<dbReference type="InterPro" id="IPR046960">
    <property type="entry name" value="PPR_At4g14850-like_plant"/>
</dbReference>
<evidence type="ECO:0000256" key="2">
    <source>
        <dbReference type="PROSITE-ProRule" id="PRU00708"/>
    </source>
</evidence>
<dbReference type="PANTHER" id="PTHR47926:SF490">
    <property type="entry name" value="REPEAT-LIKE SUPERFAMILY PROTEIN, PUTATIVE-RELATED"/>
    <property type="match status" value="1"/>
</dbReference>
<feature type="repeat" description="PPR" evidence="2">
    <location>
        <begin position="514"/>
        <end position="548"/>
    </location>
</feature>
<organism evidence="3 4">
    <name type="scientific">Eucalyptus globulus</name>
    <name type="common">Tasmanian blue gum</name>
    <dbReference type="NCBI Taxonomy" id="34317"/>
    <lineage>
        <taxon>Eukaryota</taxon>
        <taxon>Viridiplantae</taxon>
        <taxon>Streptophyta</taxon>
        <taxon>Embryophyta</taxon>
        <taxon>Tracheophyta</taxon>
        <taxon>Spermatophyta</taxon>
        <taxon>Magnoliopsida</taxon>
        <taxon>eudicotyledons</taxon>
        <taxon>Gunneridae</taxon>
        <taxon>Pentapetalae</taxon>
        <taxon>rosids</taxon>
        <taxon>malvids</taxon>
        <taxon>Myrtales</taxon>
        <taxon>Myrtaceae</taxon>
        <taxon>Myrtoideae</taxon>
        <taxon>Eucalypteae</taxon>
        <taxon>Eucalyptus</taxon>
    </lineage>
</organism>
<dbReference type="InterPro" id="IPR002885">
    <property type="entry name" value="PPR_rpt"/>
</dbReference>
<reference evidence="3 4" key="1">
    <citation type="submission" date="2024-11" db="EMBL/GenBank/DDBJ databases">
        <title>Chromosome-level genome assembly of Eucalyptus globulus Labill. provides insights into its genome evolution.</title>
        <authorList>
            <person name="Li X."/>
        </authorList>
    </citation>
    <scope>NUCLEOTIDE SEQUENCE [LARGE SCALE GENOMIC DNA]</scope>
    <source>
        <strain evidence="3">CL2024</strain>
        <tissue evidence="3">Fresh tender leaves</tissue>
    </source>
</reference>
<keyword evidence="4" id="KW-1185">Reference proteome</keyword>
<comment type="caution">
    <text evidence="3">The sequence shown here is derived from an EMBL/GenBank/DDBJ whole genome shotgun (WGS) entry which is preliminary data.</text>
</comment>